<accession>A0A1T4KRS2</accession>
<sequence>MAVQQHIRNPIEWGWDQLKSTGRVMDRAAQTIDGAWDARDTRPLVVQRIRAGDLRDVLRKGFGDFGAYRTDVIFICLAYPIAGLVFSRMVMGYGMLPLLFPLISGFAIVAPFFAVGLYEMSRRREQGTDKDWTDAFGVATSPAIGPIIVMGLLLAGLLALWLFAAHFIYLLSFGPEPPESLHAFADEVFTTSAGWTMTIVGIGVGFLFALVAAIISVVTFPLLLDRNVGVTTAITTSIRVVRSNPGTMALWGLTIAVGLVIGALPLLLGLAIVLPVLGHATWHLYRKVLPRPER</sequence>
<evidence type="ECO:0000313" key="2">
    <source>
        <dbReference type="EMBL" id="SJZ45121.1"/>
    </source>
</evidence>
<protein>
    <submittedName>
        <fullName evidence="2">Uncharacterized membrane protein</fullName>
    </submittedName>
</protein>
<keyword evidence="3" id="KW-1185">Reference proteome</keyword>
<dbReference type="InterPro" id="IPR018692">
    <property type="entry name" value="DUF2189"/>
</dbReference>
<evidence type="ECO:0000313" key="3">
    <source>
        <dbReference type="Proteomes" id="UP000190092"/>
    </source>
</evidence>
<feature type="transmembrane region" description="Helical" evidence="1">
    <location>
        <begin position="98"/>
        <end position="118"/>
    </location>
</feature>
<feature type="transmembrane region" description="Helical" evidence="1">
    <location>
        <begin position="68"/>
        <end position="86"/>
    </location>
</feature>
<dbReference type="OrthoDB" id="9809543at2"/>
<dbReference type="Proteomes" id="UP000190092">
    <property type="component" value="Unassembled WGS sequence"/>
</dbReference>
<dbReference type="RefSeq" id="WP_085932788.1">
    <property type="nucleotide sequence ID" value="NZ_FUWJ01000001.1"/>
</dbReference>
<keyword evidence="1" id="KW-0812">Transmembrane</keyword>
<dbReference type="Pfam" id="PF09955">
    <property type="entry name" value="DUF2189"/>
    <property type="match status" value="1"/>
</dbReference>
<dbReference type="AlphaFoldDB" id="A0A1T4KRS2"/>
<feature type="transmembrane region" description="Helical" evidence="1">
    <location>
        <begin position="249"/>
        <end position="277"/>
    </location>
</feature>
<proteinExistence type="predicted"/>
<gene>
    <name evidence="2" type="ORF">SAMN02745126_01116</name>
</gene>
<name>A0A1T4KRS2_9HYPH</name>
<feature type="transmembrane region" description="Helical" evidence="1">
    <location>
        <begin position="193"/>
        <end position="224"/>
    </location>
</feature>
<feature type="transmembrane region" description="Helical" evidence="1">
    <location>
        <begin position="147"/>
        <end position="173"/>
    </location>
</feature>
<keyword evidence="1" id="KW-0472">Membrane</keyword>
<dbReference type="EMBL" id="FUWJ01000001">
    <property type="protein sequence ID" value="SJZ45121.1"/>
    <property type="molecule type" value="Genomic_DNA"/>
</dbReference>
<keyword evidence="1" id="KW-1133">Transmembrane helix</keyword>
<dbReference type="STRING" id="225324.SAMN02745126_01116"/>
<reference evidence="3" key="1">
    <citation type="submission" date="2017-02" db="EMBL/GenBank/DDBJ databases">
        <authorList>
            <person name="Varghese N."/>
            <person name="Submissions S."/>
        </authorList>
    </citation>
    <scope>NUCLEOTIDE SEQUENCE [LARGE SCALE GENOMIC DNA]</scope>
    <source>
        <strain evidence="3">ATCC 27094</strain>
    </source>
</reference>
<evidence type="ECO:0000256" key="1">
    <source>
        <dbReference type="SAM" id="Phobius"/>
    </source>
</evidence>
<organism evidence="2 3">
    <name type="scientific">Enhydrobacter aerosaccus</name>
    <dbReference type="NCBI Taxonomy" id="225324"/>
    <lineage>
        <taxon>Bacteria</taxon>
        <taxon>Pseudomonadati</taxon>
        <taxon>Pseudomonadota</taxon>
        <taxon>Alphaproteobacteria</taxon>
        <taxon>Hyphomicrobiales</taxon>
        <taxon>Enhydrobacter</taxon>
    </lineage>
</organism>